<dbReference type="EMBL" id="BGZK01000453">
    <property type="protein sequence ID" value="GBP44498.1"/>
    <property type="molecule type" value="Genomic_DNA"/>
</dbReference>
<dbReference type="AlphaFoldDB" id="A0A4C1VZM9"/>
<accession>A0A4C1VZM9</accession>
<name>A0A4C1VZM9_EUMVA</name>
<reference evidence="1 2" key="1">
    <citation type="journal article" date="2019" name="Commun. Biol.">
        <title>The bagworm genome reveals a unique fibroin gene that provides high tensile strength.</title>
        <authorList>
            <person name="Kono N."/>
            <person name="Nakamura H."/>
            <person name="Ohtoshi R."/>
            <person name="Tomita M."/>
            <person name="Numata K."/>
            <person name="Arakawa K."/>
        </authorList>
    </citation>
    <scope>NUCLEOTIDE SEQUENCE [LARGE SCALE GENOMIC DNA]</scope>
</reference>
<proteinExistence type="predicted"/>
<evidence type="ECO:0000313" key="2">
    <source>
        <dbReference type="Proteomes" id="UP000299102"/>
    </source>
</evidence>
<protein>
    <submittedName>
        <fullName evidence="1">Uncharacterized protein</fullName>
    </submittedName>
</protein>
<keyword evidence="2" id="KW-1185">Reference proteome</keyword>
<evidence type="ECO:0000313" key="1">
    <source>
        <dbReference type="EMBL" id="GBP44498.1"/>
    </source>
</evidence>
<comment type="caution">
    <text evidence="1">The sequence shown here is derived from an EMBL/GenBank/DDBJ whole genome shotgun (WGS) entry which is preliminary data.</text>
</comment>
<organism evidence="1 2">
    <name type="scientific">Eumeta variegata</name>
    <name type="common">Bagworm moth</name>
    <name type="synonym">Eumeta japonica</name>
    <dbReference type="NCBI Taxonomy" id="151549"/>
    <lineage>
        <taxon>Eukaryota</taxon>
        <taxon>Metazoa</taxon>
        <taxon>Ecdysozoa</taxon>
        <taxon>Arthropoda</taxon>
        <taxon>Hexapoda</taxon>
        <taxon>Insecta</taxon>
        <taxon>Pterygota</taxon>
        <taxon>Neoptera</taxon>
        <taxon>Endopterygota</taxon>
        <taxon>Lepidoptera</taxon>
        <taxon>Glossata</taxon>
        <taxon>Ditrysia</taxon>
        <taxon>Tineoidea</taxon>
        <taxon>Psychidae</taxon>
        <taxon>Oiketicinae</taxon>
        <taxon>Eumeta</taxon>
    </lineage>
</organism>
<gene>
    <name evidence="1" type="ORF">EVAR_39509_1</name>
</gene>
<dbReference type="Proteomes" id="UP000299102">
    <property type="component" value="Unassembled WGS sequence"/>
</dbReference>
<sequence length="287" mass="31564">MWRGARDGRDWNTSPVHSPLVPSLQIMSNLFLVFRSKIGKNGKTAPRRLKTRRELLTGTVTIAKRTSVTDGLASILWRAAIDVKLTSVENTLVHLLVNIADANNSSFHNAVSAGERDARESGLDRRADALPSAAGQRYDLLMVLYLLTVPLILNVTSDGITFQLVKTAASPRRRGHPVAGSRARRRGLVHGKDVKPPRAAFGVSPGVRRYGVLHSAQLNGRRLSSGTFENTLLLMRRGRRYCLHGIASGCYETGPSYGRSRYNRKHCVPRKANVSAKLDLHRSAASN</sequence>